<dbReference type="Pfam" id="PF00005">
    <property type="entry name" value="ABC_tran"/>
    <property type="match status" value="2"/>
</dbReference>
<dbReference type="PANTHER" id="PTHR19211">
    <property type="entry name" value="ATP-BINDING TRANSPORT PROTEIN-RELATED"/>
    <property type="match status" value="1"/>
</dbReference>
<dbReference type="InterPro" id="IPR003593">
    <property type="entry name" value="AAA+_ATPase"/>
</dbReference>
<keyword evidence="2" id="KW-0547">Nucleotide-binding</keyword>
<dbReference type="SMART" id="SM00382">
    <property type="entry name" value="AAA"/>
    <property type="match status" value="2"/>
</dbReference>
<dbReference type="InterPro" id="IPR027417">
    <property type="entry name" value="P-loop_NTPase"/>
</dbReference>
<dbReference type="PROSITE" id="PS50893">
    <property type="entry name" value="ABC_TRANSPORTER_2"/>
    <property type="match status" value="2"/>
</dbReference>
<dbReference type="InterPro" id="IPR032781">
    <property type="entry name" value="ABC_tran_Xtn"/>
</dbReference>
<keyword evidence="3 7" id="KW-0067">ATP-binding</keyword>
<accession>A0A5M6ZB89</accession>
<proteinExistence type="predicted"/>
<dbReference type="SUPFAM" id="SSF52540">
    <property type="entry name" value="P-loop containing nucleoside triphosphate hydrolases"/>
    <property type="match status" value="2"/>
</dbReference>
<dbReference type="CDD" id="cd03221">
    <property type="entry name" value="ABCF_EF-3"/>
    <property type="match status" value="2"/>
</dbReference>
<dbReference type="RefSeq" id="WP_150023843.1">
    <property type="nucleotide sequence ID" value="NZ_VWOJ01000004.1"/>
</dbReference>
<evidence type="ECO:0000256" key="5">
    <source>
        <dbReference type="SAM" id="MobiDB-lite"/>
    </source>
</evidence>
<dbReference type="AlphaFoldDB" id="A0A5M6ZB89"/>
<dbReference type="Pfam" id="PF12848">
    <property type="entry name" value="ABC_tran_Xtn"/>
    <property type="match status" value="1"/>
</dbReference>
<keyword evidence="4" id="KW-0175">Coiled coil</keyword>
<evidence type="ECO:0000256" key="3">
    <source>
        <dbReference type="ARBA" id="ARBA00022840"/>
    </source>
</evidence>
<dbReference type="InterPro" id="IPR017871">
    <property type="entry name" value="ABC_transporter-like_CS"/>
</dbReference>
<evidence type="ECO:0000256" key="2">
    <source>
        <dbReference type="ARBA" id="ARBA00022741"/>
    </source>
</evidence>
<evidence type="ECO:0000259" key="6">
    <source>
        <dbReference type="PROSITE" id="PS50893"/>
    </source>
</evidence>
<gene>
    <name evidence="7" type="ORF">F1654_12255</name>
</gene>
<dbReference type="EMBL" id="VWOJ01000004">
    <property type="protein sequence ID" value="KAA5801655.1"/>
    <property type="molecule type" value="Genomic_DNA"/>
</dbReference>
<dbReference type="PROSITE" id="PS00211">
    <property type="entry name" value="ABC_TRANSPORTER_1"/>
    <property type="match status" value="1"/>
</dbReference>
<keyword evidence="8" id="KW-1185">Reference proteome</keyword>
<dbReference type="GO" id="GO:0005524">
    <property type="term" value="F:ATP binding"/>
    <property type="evidence" value="ECO:0007669"/>
    <property type="project" value="UniProtKB-KW"/>
</dbReference>
<dbReference type="FunFam" id="3.40.50.300:FF:000011">
    <property type="entry name" value="Putative ABC transporter ATP-binding component"/>
    <property type="match status" value="1"/>
</dbReference>
<sequence>MLHVNDLTHRIQGRILFDQATLFVPAKTRMGLVGRNGTGKSTLFRLILGDLSPESGVVRVQPGARIGTVEQEAPAGPVSVLDHVLAADHERSALMAEAETASDPHRIAEIQTRLADISAHSAEARAAAILSGLGFDTEAQARACAEFSGGWRMRAAMAATLFAAPDLLLLDEPTNYLDLEGAVWLENYLARFPGAALIISHDRELLNASVHAIVHLKECKLTVWEGGFDAFQRQLAERQRLQMKLVERQEDERRRLQAFVDRFKAKASKAKQAQSRVKRLEKMAPVATMVEDPVAPFEFPGAERRMGNPLVRFEECATGYDGARPVLRGLNMRIDTDDRIGLLGRNGAGKSTFAKLLTGALPVTDGAMRMHKKAVVAHFAQHQIDALSPQHSAYDHVLERMEENTEAERRARLARFGLPRDRQETPAKNLSGGEKARLLMNLITFDGAHLLILDEPTNHLDIDSRAALMEAINDFPGAVILISHDRSLIEQCVDRLWIAEAGSIAPWEGDLDDYRKRLLQGEVKPKPKGQPAGGQKSQERRDAAAAREQLKPLKAQIARWEREIERLKGVLEKIDAGLAVNGLWEKDPTLAAELTKKRARCVELIDEAEMSWLEAAERLEAAQGVAGV</sequence>
<comment type="caution">
    <text evidence="7">The sequence shown here is derived from an EMBL/GenBank/DDBJ whole genome shotgun (WGS) entry which is preliminary data.</text>
</comment>
<dbReference type="Proteomes" id="UP000325122">
    <property type="component" value="Unassembled WGS sequence"/>
</dbReference>
<feature type="coiled-coil region" evidence="4">
    <location>
        <begin position="246"/>
        <end position="283"/>
    </location>
</feature>
<dbReference type="InterPro" id="IPR003439">
    <property type="entry name" value="ABC_transporter-like_ATP-bd"/>
</dbReference>
<dbReference type="PANTHER" id="PTHR19211:SF14">
    <property type="entry name" value="ATP-BINDING CASSETTE SUB-FAMILY F MEMBER 1"/>
    <property type="match status" value="1"/>
</dbReference>
<evidence type="ECO:0000256" key="4">
    <source>
        <dbReference type="SAM" id="Coils"/>
    </source>
</evidence>
<name>A0A5M6ZB89_9PROT</name>
<protein>
    <submittedName>
        <fullName evidence="7">ABC-F family ATP-binding cassette domain-containing protein</fullName>
    </submittedName>
</protein>
<dbReference type="InterPro" id="IPR050611">
    <property type="entry name" value="ABCF"/>
</dbReference>
<evidence type="ECO:0000313" key="8">
    <source>
        <dbReference type="Proteomes" id="UP000325122"/>
    </source>
</evidence>
<feature type="domain" description="ABC transporter" evidence="6">
    <location>
        <begin position="311"/>
        <end position="526"/>
    </location>
</feature>
<organism evidence="7 8">
    <name type="scientific">Alkalicaulis satelles</name>
    <dbReference type="NCBI Taxonomy" id="2609175"/>
    <lineage>
        <taxon>Bacteria</taxon>
        <taxon>Pseudomonadati</taxon>
        <taxon>Pseudomonadota</taxon>
        <taxon>Alphaproteobacteria</taxon>
        <taxon>Maricaulales</taxon>
        <taxon>Maricaulaceae</taxon>
        <taxon>Alkalicaulis</taxon>
    </lineage>
</organism>
<dbReference type="Gene3D" id="3.40.50.300">
    <property type="entry name" value="P-loop containing nucleotide triphosphate hydrolases"/>
    <property type="match status" value="2"/>
</dbReference>
<feature type="region of interest" description="Disordered" evidence="5">
    <location>
        <begin position="520"/>
        <end position="545"/>
    </location>
</feature>
<dbReference type="GO" id="GO:0016887">
    <property type="term" value="F:ATP hydrolysis activity"/>
    <property type="evidence" value="ECO:0007669"/>
    <property type="project" value="InterPro"/>
</dbReference>
<reference evidence="7 8" key="1">
    <citation type="submission" date="2019-09" db="EMBL/GenBank/DDBJ databases">
        <authorList>
            <person name="Kevbrin V."/>
            <person name="Grouzdev D.S."/>
        </authorList>
    </citation>
    <scope>NUCLEOTIDE SEQUENCE [LARGE SCALE GENOMIC DNA]</scope>
    <source>
        <strain evidence="7 8">G-192</strain>
    </source>
</reference>
<evidence type="ECO:0000256" key="1">
    <source>
        <dbReference type="ARBA" id="ARBA00022737"/>
    </source>
</evidence>
<keyword evidence="1" id="KW-0677">Repeat</keyword>
<feature type="domain" description="ABC transporter" evidence="6">
    <location>
        <begin position="2"/>
        <end position="243"/>
    </location>
</feature>
<evidence type="ECO:0000313" key="7">
    <source>
        <dbReference type="EMBL" id="KAA5801655.1"/>
    </source>
</evidence>